<dbReference type="NCBIfam" id="TIGR00369">
    <property type="entry name" value="unchar_dom_1"/>
    <property type="match status" value="1"/>
</dbReference>
<dbReference type="PANTHER" id="PTHR21660">
    <property type="entry name" value="THIOESTERASE SUPERFAMILY MEMBER-RELATED"/>
    <property type="match status" value="1"/>
</dbReference>
<name>A0A843YGS3_9RHOB</name>
<dbReference type="InterPro" id="IPR006683">
    <property type="entry name" value="Thioestr_dom"/>
</dbReference>
<evidence type="ECO:0000313" key="5">
    <source>
        <dbReference type="Proteomes" id="UP000444174"/>
    </source>
</evidence>
<protein>
    <submittedName>
        <fullName evidence="4">Hotdog fold thioesterase</fullName>
    </submittedName>
</protein>
<comment type="similarity">
    <text evidence="1">Belongs to the thioesterase PaaI family.</text>
</comment>
<dbReference type="GO" id="GO:0047617">
    <property type="term" value="F:fatty acyl-CoA hydrolase activity"/>
    <property type="evidence" value="ECO:0007669"/>
    <property type="project" value="InterPro"/>
</dbReference>
<dbReference type="Gene3D" id="3.10.129.10">
    <property type="entry name" value="Hotdog Thioesterase"/>
    <property type="match status" value="1"/>
</dbReference>
<evidence type="ECO:0000259" key="3">
    <source>
        <dbReference type="Pfam" id="PF03061"/>
    </source>
</evidence>
<dbReference type="EMBL" id="WIBF01000022">
    <property type="protein sequence ID" value="MQQ10730.1"/>
    <property type="molecule type" value="Genomic_DNA"/>
</dbReference>
<dbReference type="Proteomes" id="UP000444174">
    <property type="component" value="Unassembled WGS sequence"/>
</dbReference>
<keyword evidence="5" id="KW-1185">Reference proteome</keyword>
<accession>A0A843YGS3</accession>
<dbReference type="Pfam" id="PF03061">
    <property type="entry name" value="4HBT"/>
    <property type="match status" value="1"/>
</dbReference>
<gene>
    <name evidence="4" type="ORF">GFB49_19940</name>
</gene>
<reference evidence="4 5" key="1">
    <citation type="submission" date="2019-10" db="EMBL/GenBank/DDBJ databases">
        <title>Epibacterium sp. nov., isolated from seawater.</title>
        <authorList>
            <person name="Zhang X."/>
            <person name="Li N."/>
        </authorList>
    </citation>
    <scope>NUCLEOTIDE SEQUENCE [LARGE SCALE GENOMIC DNA]</scope>
    <source>
        <strain evidence="4 5">SM1979</strain>
    </source>
</reference>
<dbReference type="AlphaFoldDB" id="A0A843YGS3"/>
<comment type="caution">
    <text evidence="4">The sequence shown here is derived from an EMBL/GenBank/DDBJ whole genome shotgun (WGS) entry which is preliminary data.</text>
</comment>
<proteinExistence type="inferred from homology"/>
<dbReference type="CDD" id="cd03443">
    <property type="entry name" value="PaaI_thioesterase"/>
    <property type="match status" value="1"/>
</dbReference>
<evidence type="ECO:0000256" key="1">
    <source>
        <dbReference type="ARBA" id="ARBA00008324"/>
    </source>
</evidence>
<dbReference type="RefSeq" id="WP_153217961.1">
    <property type="nucleotide sequence ID" value="NZ_WIBF01000022.1"/>
</dbReference>
<keyword evidence="2" id="KW-0378">Hydrolase</keyword>
<evidence type="ECO:0000313" key="4">
    <source>
        <dbReference type="EMBL" id="MQQ10730.1"/>
    </source>
</evidence>
<feature type="domain" description="Thioesterase" evidence="3">
    <location>
        <begin position="44"/>
        <end position="123"/>
    </location>
</feature>
<dbReference type="InterPro" id="IPR039298">
    <property type="entry name" value="ACOT13"/>
</dbReference>
<dbReference type="PANTHER" id="PTHR21660:SF1">
    <property type="entry name" value="ACYL-COENZYME A THIOESTERASE 13"/>
    <property type="match status" value="1"/>
</dbReference>
<organism evidence="4 5">
    <name type="scientific">Tritonibacter litoralis</name>
    <dbReference type="NCBI Taxonomy" id="2662264"/>
    <lineage>
        <taxon>Bacteria</taxon>
        <taxon>Pseudomonadati</taxon>
        <taxon>Pseudomonadota</taxon>
        <taxon>Alphaproteobacteria</taxon>
        <taxon>Rhodobacterales</taxon>
        <taxon>Paracoccaceae</taxon>
        <taxon>Tritonibacter</taxon>
    </lineage>
</organism>
<dbReference type="SUPFAM" id="SSF54637">
    <property type="entry name" value="Thioesterase/thiol ester dehydrase-isomerase"/>
    <property type="match status" value="1"/>
</dbReference>
<dbReference type="InterPro" id="IPR003736">
    <property type="entry name" value="PAAI_dom"/>
</dbReference>
<sequence>MAAGDVIENETGTQRLIGYVLDVGQPDKRARCALSVTDHHLNRHNVLHGGIATTMLDSAMGATASLSVDPSGRTPFLTVSLTTQFIAAATGQSELIATGQIVGGGRALMFVDGELRDGSDRLIATAKGVFKRVPADKLDAPKGDGR</sequence>
<dbReference type="InterPro" id="IPR029069">
    <property type="entry name" value="HotDog_dom_sf"/>
</dbReference>
<evidence type="ECO:0000256" key="2">
    <source>
        <dbReference type="ARBA" id="ARBA00022801"/>
    </source>
</evidence>